<dbReference type="PANTHER" id="PTHR33677">
    <property type="entry name" value="TRANSCRIPTIONAL REPRESSOR FRMR-RELATED"/>
    <property type="match status" value="1"/>
</dbReference>
<evidence type="ECO:0000313" key="3">
    <source>
        <dbReference type="EMBL" id="CDR35303.1"/>
    </source>
</evidence>
<protein>
    <submittedName>
        <fullName evidence="3">Putative copper-sensing transcriptional repressor csoR</fullName>
    </submittedName>
</protein>
<accession>A0A090D150</accession>
<keyword evidence="3" id="KW-0614">Plasmid</keyword>
<comment type="similarity">
    <text evidence="1">Belongs to the FrmR/RcnR family.</text>
</comment>
<dbReference type="Pfam" id="PF02583">
    <property type="entry name" value="Trns_repr_metal"/>
    <property type="match status" value="1"/>
</dbReference>
<reference evidence="3" key="1">
    <citation type="submission" date="2013-12" db="EMBL/GenBank/DDBJ databases">
        <authorList>
            <person name="Li W."/>
            <person name="Chetelat R.T."/>
        </authorList>
    </citation>
    <scope>NUCLEOTIDE SEQUENCE</scope>
    <source>
        <strain evidence="3">CRIB-18</strain>
        <plasmid evidence="3">1</plasmid>
    </source>
</reference>
<dbReference type="PANTHER" id="PTHR33677:SF3">
    <property type="entry name" value="COPPER-SENSING TRANSCRIPTIONAL REPRESSOR RICR"/>
    <property type="match status" value="1"/>
</dbReference>
<dbReference type="RefSeq" id="WP_176454824.1">
    <property type="nucleotide sequence ID" value="NZ_LK031773.1"/>
</dbReference>
<dbReference type="GO" id="GO:0045892">
    <property type="term" value="P:negative regulation of DNA-templated transcription"/>
    <property type="evidence" value="ECO:0007669"/>
    <property type="project" value="UniProtKB-ARBA"/>
</dbReference>
<feature type="compositionally biased region" description="Polar residues" evidence="2">
    <location>
        <begin position="1"/>
        <end position="12"/>
    </location>
</feature>
<organism evidence="3">
    <name type="scientific">Candidatus Criblamydia sequanensis CRIB-18</name>
    <dbReference type="NCBI Taxonomy" id="1437425"/>
    <lineage>
        <taxon>Bacteria</taxon>
        <taxon>Pseudomonadati</taxon>
        <taxon>Chlamydiota</taxon>
        <taxon>Chlamydiia</taxon>
        <taxon>Parachlamydiales</taxon>
        <taxon>Candidatus Criblamydiaceae</taxon>
        <taxon>Candidatus Criblamydia</taxon>
    </lineage>
</organism>
<evidence type="ECO:0000256" key="2">
    <source>
        <dbReference type="SAM" id="MobiDB-lite"/>
    </source>
</evidence>
<gene>
    <name evidence="3" type="primary">csoR</name>
    <name evidence="3" type="ORF">CSEC_p0032</name>
</gene>
<dbReference type="Gene3D" id="1.20.58.1000">
    <property type="entry name" value="Metal-sensitive repressor, helix protomer"/>
    <property type="match status" value="1"/>
</dbReference>
<dbReference type="CDD" id="cd10148">
    <property type="entry name" value="CsoR-like_DUF156"/>
    <property type="match status" value="1"/>
</dbReference>
<feature type="region of interest" description="Disordered" evidence="2">
    <location>
        <begin position="1"/>
        <end position="23"/>
    </location>
</feature>
<reference evidence="3" key="2">
    <citation type="submission" date="2014-09" db="EMBL/GenBank/DDBJ databases">
        <title>Criblamydia sequanensis harbors a mega-plasmid encoding arsenite resistance.</title>
        <authorList>
            <person name="Bertelli C."/>
            <person name="Goesmann A."/>
            <person name="Greub G."/>
        </authorList>
    </citation>
    <scope>NUCLEOTIDE SEQUENCE [LARGE SCALE GENOMIC DNA]</scope>
    <source>
        <strain evidence="3">CRIB-18</strain>
        <plasmid evidence="3">1</plasmid>
    </source>
</reference>
<name>A0A090D150_9BACT</name>
<dbReference type="GO" id="GO:0046872">
    <property type="term" value="F:metal ion binding"/>
    <property type="evidence" value="ECO:0007669"/>
    <property type="project" value="InterPro"/>
</dbReference>
<dbReference type="InterPro" id="IPR038390">
    <property type="entry name" value="Metal_Tscrpt_repr_sf"/>
</dbReference>
<dbReference type="EMBL" id="LK031773">
    <property type="protein sequence ID" value="CDR35303.1"/>
    <property type="molecule type" value="Genomic_DNA"/>
</dbReference>
<dbReference type="AlphaFoldDB" id="A0A090D150"/>
<geneLocation type="plasmid" evidence="3">
    <name>1</name>
</geneLocation>
<proteinExistence type="inferred from homology"/>
<evidence type="ECO:0000256" key="1">
    <source>
        <dbReference type="ARBA" id="ARBA00005260"/>
    </source>
</evidence>
<sequence length="99" mass="11605">MSDSCCKHQTQHPSHHEQVPHLNRISGQVDGIKKMIEERRYCPEILNQLRAIRSAIKSVELRILDTHLSSCVTEACLSQDQNEQRKKIDEIRELIKRFE</sequence>
<dbReference type="InterPro" id="IPR003735">
    <property type="entry name" value="Metal_Tscrpt_repr"/>
</dbReference>
<dbReference type="GO" id="GO:0003677">
    <property type="term" value="F:DNA binding"/>
    <property type="evidence" value="ECO:0007669"/>
    <property type="project" value="InterPro"/>
</dbReference>